<organism evidence="1 2">
    <name type="scientific">Nonomuraea guangzhouensis</name>
    <dbReference type="NCBI Taxonomy" id="1291555"/>
    <lineage>
        <taxon>Bacteria</taxon>
        <taxon>Bacillati</taxon>
        <taxon>Actinomycetota</taxon>
        <taxon>Actinomycetes</taxon>
        <taxon>Streptosporangiales</taxon>
        <taxon>Streptosporangiaceae</taxon>
        <taxon>Nonomuraea</taxon>
    </lineage>
</organism>
<protein>
    <recommendedName>
        <fullName evidence="3">Sensor domain-containing protein</fullName>
    </recommendedName>
</protein>
<evidence type="ECO:0008006" key="3">
    <source>
        <dbReference type="Google" id="ProtNLM"/>
    </source>
</evidence>
<evidence type="ECO:0000313" key="1">
    <source>
        <dbReference type="EMBL" id="MFD1536043.1"/>
    </source>
</evidence>
<dbReference type="Proteomes" id="UP001597097">
    <property type="component" value="Unassembled WGS sequence"/>
</dbReference>
<proteinExistence type="predicted"/>
<comment type="caution">
    <text evidence="1">The sequence shown here is derived from an EMBL/GenBank/DDBJ whole genome shotgun (WGS) entry which is preliminary data.</text>
</comment>
<dbReference type="EMBL" id="JBHUCM010000005">
    <property type="protein sequence ID" value="MFD1536043.1"/>
    <property type="molecule type" value="Genomic_DNA"/>
</dbReference>
<name>A0ABW4FZU4_9ACTN</name>
<keyword evidence="2" id="KW-1185">Reference proteome</keyword>
<gene>
    <name evidence="1" type="ORF">ACFSJ0_03295</name>
</gene>
<accession>A0ABW4FZU4</accession>
<sequence>MLHMGIAVAAAAVMSMGAGPLPDGTLFLETHPPAKKWETYKITESKALPLRLNPCERRTASTADRRATRAVHYQSEDTVKYEQLVVYKSVSAAREAMRGLRADLSRCANYGKGPDRHHYYTKPLKVGDDALRAGSRFFENGEQTVVVRNGATVYVVGESGWPTKSLPLKRFKGLIDQAERMTAKVCDLPKTAC</sequence>
<dbReference type="RefSeq" id="WP_219533874.1">
    <property type="nucleotide sequence ID" value="NZ_JAHKRM010000019.1"/>
</dbReference>
<reference evidence="2" key="1">
    <citation type="journal article" date="2019" name="Int. J. Syst. Evol. Microbiol.">
        <title>The Global Catalogue of Microorganisms (GCM) 10K type strain sequencing project: providing services to taxonomists for standard genome sequencing and annotation.</title>
        <authorList>
            <consortium name="The Broad Institute Genomics Platform"/>
            <consortium name="The Broad Institute Genome Sequencing Center for Infectious Disease"/>
            <person name="Wu L."/>
            <person name="Ma J."/>
        </authorList>
    </citation>
    <scope>NUCLEOTIDE SEQUENCE [LARGE SCALE GENOMIC DNA]</scope>
    <source>
        <strain evidence="2">CGMCC 1.15399</strain>
    </source>
</reference>
<evidence type="ECO:0000313" key="2">
    <source>
        <dbReference type="Proteomes" id="UP001597097"/>
    </source>
</evidence>